<feature type="transmembrane region" description="Helical" evidence="5">
    <location>
        <begin position="153"/>
        <end position="171"/>
    </location>
</feature>
<evidence type="ECO:0000313" key="7">
    <source>
        <dbReference type="EMBL" id="MBI5169457.1"/>
    </source>
</evidence>
<gene>
    <name evidence="7" type="ORF">HZA61_08220</name>
</gene>
<evidence type="ECO:0000256" key="5">
    <source>
        <dbReference type="SAM" id="Phobius"/>
    </source>
</evidence>
<feature type="transmembrane region" description="Helical" evidence="5">
    <location>
        <begin position="62"/>
        <end position="79"/>
    </location>
</feature>
<dbReference type="PANTHER" id="PTHR37422:SF13">
    <property type="entry name" value="LIPOPOLYSACCHARIDE BIOSYNTHESIS PROTEIN PA4999-RELATED"/>
    <property type="match status" value="1"/>
</dbReference>
<evidence type="ECO:0000256" key="3">
    <source>
        <dbReference type="ARBA" id="ARBA00022989"/>
    </source>
</evidence>
<dbReference type="GO" id="GO:0016874">
    <property type="term" value="F:ligase activity"/>
    <property type="evidence" value="ECO:0007669"/>
    <property type="project" value="UniProtKB-KW"/>
</dbReference>
<keyword evidence="2 5" id="KW-0812">Transmembrane</keyword>
<evidence type="ECO:0000256" key="2">
    <source>
        <dbReference type="ARBA" id="ARBA00022692"/>
    </source>
</evidence>
<evidence type="ECO:0000259" key="6">
    <source>
        <dbReference type="Pfam" id="PF04932"/>
    </source>
</evidence>
<evidence type="ECO:0000313" key="8">
    <source>
        <dbReference type="Proteomes" id="UP000696931"/>
    </source>
</evidence>
<dbReference type="InterPro" id="IPR007016">
    <property type="entry name" value="O-antigen_ligase-rel_domated"/>
</dbReference>
<feature type="transmembrane region" description="Helical" evidence="5">
    <location>
        <begin position="376"/>
        <end position="394"/>
    </location>
</feature>
<organism evidence="7 8">
    <name type="scientific">Eiseniibacteriota bacterium</name>
    <dbReference type="NCBI Taxonomy" id="2212470"/>
    <lineage>
        <taxon>Bacteria</taxon>
        <taxon>Candidatus Eiseniibacteriota</taxon>
    </lineage>
</organism>
<dbReference type="GO" id="GO:0016020">
    <property type="term" value="C:membrane"/>
    <property type="evidence" value="ECO:0007669"/>
    <property type="project" value="UniProtKB-SubCell"/>
</dbReference>
<comment type="caution">
    <text evidence="7">The sequence shown here is derived from an EMBL/GenBank/DDBJ whole genome shotgun (WGS) entry which is preliminary data.</text>
</comment>
<dbReference type="AlphaFoldDB" id="A0A933SBI6"/>
<keyword evidence="7" id="KW-0436">Ligase</keyword>
<comment type="subcellular location">
    <subcellularLocation>
        <location evidence="1">Membrane</location>
        <topology evidence="1">Multi-pass membrane protein</topology>
    </subcellularLocation>
</comment>
<feature type="transmembrane region" description="Helical" evidence="5">
    <location>
        <begin position="346"/>
        <end position="370"/>
    </location>
</feature>
<dbReference type="Proteomes" id="UP000696931">
    <property type="component" value="Unassembled WGS sequence"/>
</dbReference>
<feature type="transmembrane region" description="Helical" evidence="5">
    <location>
        <begin position="303"/>
        <end position="325"/>
    </location>
</feature>
<protein>
    <submittedName>
        <fullName evidence="7">O-antigen ligase family protein</fullName>
    </submittedName>
</protein>
<proteinExistence type="predicted"/>
<feature type="domain" description="O-antigen ligase-related" evidence="6">
    <location>
        <begin position="183"/>
        <end position="317"/>
    </location>
</feature>
<dbReference type="EMBL" id="JACRIW010000054">
    <property type="protein sequence ID" value="MBI5169457.1"/>
    <property type="molecule type" value="Genomic_DNA"/>
</dbReference>
<evidence type="ECO:0000256" key="4">
    <source>
        <dbReference type="ARBA" id="ARBA00023136"/>
    </source>
</evidence>
<dbReference type="Pfam" id="PF04932">
    <property type="entry name" value="Wzy_C"/>
    <property type="match status" value="1"/>
</dbReference>
<accession>A0A933SBI6</accession>
<reference evidence="7" key="1">
    <citation type="submission" date="2020-07" db="EMBL/GenBank/DDBJ databases">
        <title>Huge and variable diversity of episymbiotic CPR bacteria and DPANN archaea in groundwater ecosystems.</title>
        <authorList>
            <person name="He C.Y."/>
            <person name="Keren R."/>
            <person name="Whittaker M."/>
            <person name="Farag I.F."/>
            <person name="Doudna J."/>
            <person name="Cate J.H.D."/>
            <person name="Banfield J.F."/>
        </authorList>
    </citation>
    <scope>NUCLEOTIDE SEQUENCE</scope>
    <source>
        <strain evidence="7">NC_groundwater_1813_Pr3_B-0.1um_71_17</strain>
    </source>
</reference>
<dbReference type="InterPro" id="IPR051533">
    <property type="entry name" value="WaaL-like"/>
</dbReference>
<name>A0A933SBI6_UNCEI</name>
<feature type="transmembrane region" description="Helical" evidence="5">
    <location>
        <begin position="207"/>
        <end position="232"/>
    </location>
</feature>
<keyword evidence="3 5" id="KW-1133">Transmembrane helix</keyword>
<feature type="transmembrane region" description="Helical" evidence="5">
    <location>
        <begin position="114"/>
        <end position="133"/>
    </location>
</feature>
<sequence>MTPSATLARISAVFFVLLVVSLGGPIAPMGIASVGCAVFTLAWLVATPAASRPRWPVTPVQLATFGWLAAFVIVGVFSLEPARSLARPNKFFMPLLVALAALHGADRRAGRRALAAYLGMGAATALWGLIAWWSHGHSYLWRARGLSHHYMTYGGQLQLVFPVACAVALLARSPRWRWGAALTVALTGAALAATYTRSSWLGAFGGAGVVLGFVWPAGVAALALIAAAAVAFTPGDFGDRLRHMFDPAHGYNGERILMWRAGVKMFLERPLTGFGLLDMHGLYDRYMVPGATEKVGHLHNAYVQIAATMGLTGLAAFGWLYTTLLRAAAPGVAFARRLRERSEDELAMALRLGAFAALAGFLVAACFEWNFGDEELLYHVYTLVGLAWAARGWSAQVDGVAAERADHAEPAR</sequence>
<evidence type="ECO:0000256" key="1">
    <source>
        <dbReference type="ARBA" id="ARBA00004141"/>
    </source>
</evidence>
<keyword evidence="4 5" id="KW-0472">Membrane</keyword>
<feature type="transmembrane region" description="Helical" evidence="5">
    <location>
        <begin position="7"/>
        <end position="24"/>
    </location>
</feature>
<feature type="transmembrane region" description="Helical" evidence="5">
    <location>
        <begin position="178"/>
        <end position="195"/>
    </location>
</feature>
<dbReference type="PANTHER" id="PTHR37422">
    <property type="entry name" value="TEICHURONIC ACID BIOSYNTHESIS PROTEIN TUAE"/>
    <property type="match status" value="1"/>
</dbReference>